<dbReference type="GO" id="GO:0009898">
    <property type="term" value="C:cytoplasmic side of plasma membrane"/>
    <property type="evidence" value="ECO:0007669"/>
    <property type="project" value="TreeGrafter"/>
</dbReference>
<dbReference type="GO" id="GO:0005829">
    <property type="term" value="C:cytosol"/>
    <property type="evidence" value="ECO:0007669"/>
    <property type="project" value="TreeGrafter"/>
</dbReference>
<dbReference type="EMBL" id="VPFL01000010">
    <property type="protein sequence ID" value="TXF11835.1"/>
    <property type="molecule type" value="Genomic_DNA"/>
</dbReference>
<dbReference type="FunCoup" id="A0A5C7EIJ0">
    <property type="interactions" value="538"/>
</dbReference>
<dbReference type="SUPFAM" id="SSF52540">
    <property type="entry name" value="P-loop containing nucleoside triphosphate hydrolases"/>
    <property type="match status" value="1"/>
</dbReference>
<dbReference type="GO" id="GO:0016887">
    <property type="term" value="F:ATP hydrolysis activity"/>
    <property type="evidence" value="ECO:0007669"/>
    <property type="project" value="TreeGrafter"/>
</dbReference>
<dbReference type="PIRSF" id="PIRSF003092">
    <property type="entry name" value="MinD"/>
    <property type="match status" value="1"/>
</dbReference>
<dbReference type="PANTHER" id="PTHR43384:SF4">
    <property type="entry name" value="CELLULOSE BIOSYNTHESIS PROTEIN BCSQ-RELATED"/>
    <property type="match status" value="1"/>
</dbReference>
<dbReference type="InterPro" id="IPR002586">
    <property type="entry name" value="CobQ/CobB/MinD/ParA_Nub-bd_dom"/>
</dbReference>
<gene>
    <name evidence="4" type="ORF">FR698_08625</name>
</gene>
<dbReference type="GO" id="GO:0051782">
    <property type="term" value="P:negative regulation of cell division"/>
    <property type="evidence" value="ECO:0007669"/>
    <property type="project" value="TreeGrafter"/>
</dbReference>
<organism evidence="4 5">
    <name type="scientific">Pelomicrobium methylotrophicum</name>
    <dbReference type="NCBI Taxonomy" id="2602750"/>
    <lineage>
        <taxon>Bacteria</taxon>
        <taxon>Pseudomonadati</taxon>
        <taxon>Pseudomonadota</taxon>
        <taxon>Hydrogenophilia</taxon>
        <taxon>Hydrogenophilia incertae sedis</taxon>
        <taxon>Pelomicrobium</taxon>
    </lineage>
</organism>
<evidence type="ECO:0000313" key="5">
    <source>
        <dbReference type="Proteomes" id="UP000321201"/>
    </source>
</evidence>
<protein>
    <submittedName>
        <fullName evidence="4">MinD/ParA family protein</fullName>
    </submittedName>
</protein>
<dbReference type="Proteomes" id="UP000321201">
    <property type="component" value="Unassembled WGS sequence"/>
</dbReference>
<keyword evidence="2" id="KW-0067">ATP-binding</keyword>
<evidence type="ECO:0000313" key="4">
    <source>
        <dbReference type="EMBL" id="TXF11835.1"/>
    </source>
</evidence>
<name>A0A5C7EIJ0_9PROT</name>
<dbReference type="InterPro" id="IPR050625">
    <property type="entry name" value="ParA/MinD_ATPase"/>
</dbReference>
<dbReference type="Gene3D" id="3.40.50.300">
    <property type="entry name" value="P-loop containing nucleotide triphosphate hydrolases"/>
    <property type="match status" value="1"/>
</dbReference>
<dbReference type="PANTHER" id="PTHR43384">
    <property type="entry name" value="SEPTUM SITE-DETERMINING PROTEIN MIND HOMOLOG, CHLOROPLASTIC-RELATED"/>
    <property type="match status" value="1"/>
</dbReference>
<dbReference type="InterPro" id="IPR027417">
    <property type="entry name" value="P-loop_NTPase"/>
</dbReference>
<dbReference type="InParanoid" id="A0A5C7EIJ0"/>
<feature type="domain" description="CobQ/CobB/MinD/ParA nucleotide binding" evidence="3">
    <location>
        <begin position="36"/>
        <end position="250"/>
    </location>
</feature>
<evidence type="ECO:0000259" key="3">
    <source>
        <dbReference type="Pfam" id="PF01656"/>
    </source>
</evidence>
<keyword evidence="1" id="KW-0547">Nucleotide-binding</keyword>
<dbReference type="GO" id="GO:0005524">
    <property type="term" value="F:ATP binding"/>
    <property type="evidence" value="ECO:0007669"/>
    <property type="project" value="UniProtKB-KW"/>
</dbReference>
<reference evidence="4 5" key="1">
    <citation type="submission" date="2019-08" db="EMBL/GenBank/DDBJ databases">
        <title>Pelomicrobium methylotrophicum gen. nov., sp. nov. a moderately thermophilic, facultatively anaerobic, lithoautotrophic and methylotrophic bacterium isolated from a terrestrial mud volcano.</title>
        <authorList>
            <person name="Slobodkina G.B."/>
            <person name="Merkel A.Y."/>
            <person name="Slobodkin A.I."/>
        </authorList>
    </citation>
    <scope>NUCLEOTIDE SEQUENCE [LARGE SCALE GENOMIC DNA]</scope>
    <source>
        <strain evidence="4 5">SM250</strain>
    </source>
</reference>
<keyword evidence="5" id="KW-1185">Reference proteome</keyword>
<evidence type="ECO:0000256" key="2">
    <source>
        <dbReference type="ARBA" id="ARBA00022840"/>
    </source>
</evidence>
<proteinExistence type="predicted"/>
<sequence length="304" mass="31531">MQRAGLGRRWPMVERYADQAEGLRRLLASQGPRVVTLVAGRGGVGRTTVVANLALALAALGRRVLAVDGDAAAGNLNDLLRLKARFELAHVLAGDRTLGQVLVRGPGGIDMLPAARGLAQLAGSGGRGGRWLLERLAALGAAPDFVLVDPGAGHGDVLLPTDSPAQELLLAVSPDPRSITDGYGLLKRLAWRGALPPCRLLVCQAADAVQAAAIHRNIADVARRHAGIALPLAGWIPADTTVNHALRLQRLVMEAAPGAPLARAVQQLAETLLEPTRHPSGAAGGRMGMESLVGSRPGFVPVAA</sequence>
<comment type="caution">
    <text evidence="4">The sequence shown here is derived from an EMBL/GenBank/DDBJ whole genome shotgun (WGS) entry which is preliminary data.</text>
</comment>
<dbReference type="AlphaFoldDB" id="A0A5C7EIJ0"/>
<dbReference type="Pfam" id="PF01656">
    <property type="entry name" value="CbiA"/>
    <property type="match status" value="1"/>
</dbReference>
<dbReference type="InterPro" id="IPR025501">
    <property type="entry name" value="MinD_FleN"/>
</dbReference>
<dbReference type="OrthoDB" id="5290333at2"/>
<evidence type="ECO:0000256" key="1">
    <source>
        <dbReference type="ARBA" id="ARBA00022741"/>
    </source>
</evidence>
<accession>A0A5C7EIJ0</accession>